<feature type="transmembrane region" description="Helical" evidence="2">
    <location>
        <begin position="83"/>
        <end position="103"/>
    </location>
</feature>
<dbReference type="eggNOG" id="ENOG5033AAH">
    <property type="taxonomic scope" value="Bacteria"/>
</dbReference>
<feature type="transmembrane region" description="Helical" evidence="2">
    <location>
        <begin position="57"/>
        <end position="77"/>
    </location>
</feature>
<dbReference type="OrthoDB" id="5188998at2"/>
<feature type="compositionally biased region" description="Basic and acidic residues" evidence="1">
    <location>
        <begin position="145"/>
        <end position="156"/>
    </location>
</feature>
<dbReference type="EMBL" id="CR931997">
    <property type="protein sequence ID" value="CAI37255.1"/>
    <property type="molecule type" value="Genomic_DNA"/>
</dbReference>
<sequence>MPLNLLVFQLRTSVSHMADARKRKTGGESRAKRASKVEIITDARSSRLQGWHHRRKLYAVLQLLRIPILALAALVMLLTHNAALAVCVAAVSLPLPWIAVLLANESGQVDETTNKVYKPALVREQRRAQRAALAGETARPMLESESSHPKIIEHNPDQPSSQHGTGNK</sequence>
<dbReference type="AlphaFoldDB" id="Q4JVA2"/>
<feature type="compositionally biased region" description="Polar residues" evidence="1">
    <location>
        <begin position="157"/>
        <end position="168"/>
    </location>
</feature>
<proteinExistence type="predicted"/>
<evidence type="ECO:0000313" key="4">
    <source>
        <dbReference type="Proteomes" id="UP000000545"/>
    </source>
</evidence>
<keyword evidence="2" id="KW-0812">Transmembrane</keyword>
<dbReference type="Pfam" id="PF11298">
    <property type="entry name" value="DUF3099"/>
    <property type="match status" value="1"/>
</dbReference>
<evidence type="ECO:0000313" key="3">
    <source>
        <dbReference type="EMBL" id="CAI37255.1"/>
    </source>
</evidence>
<evidence type="ECO:0000256" key="1">
    <source>
        <dbReference type="SAM" id="MobiDB-lite"/>
    </source>
</evidence>
<protein>
    <recommendedName>
        <fullName evidence="5">DUF3099 domain-containing protein</fullName>
    </recommendedName>
</protein>
<accession>Q4JVA2</accession>
<dbReference type="InterPro" id="IPR021449">
    <property type="entry name" value="DUF3099"/>
</dbReference>
<dbReference type="HOGENOM" id="CLU_110166_0_0_11"/>
<evidence type="ECO:0000256" key="2">
    <source>
        <dbReference type="SAM" id="Phobius"/>
    </source>
</evidence>
<evidence type="ECO:0008006" key="5">
    <source>
        <dbReference type="Google" id="ProtNLM"/>
    </source>
</evidence>
<dbReference type="Proteomes" id="UP000000545">
    <property type="component" value="Chromosome"/>
</dbReference>
<feature type="region of interest" description="Disordered" evidence="1">
    <location>
        <begin position="129"/>
        <end position="168"/>
    </location>
</feature>
<name>Q4JVA2_CORJK</name>
<organism evidence="3 4">
    <name type="scientific">Corynebacterium jeikeium (strain K411)</name>
    <dbReference type="NCBI Taxonomy" id="306537"/>
    <lineage>
        <taxon>Bacteria</taxon>
        <taxon>Bacillati</taxon>
        <taxon>Actinomycetota</taxon>
        <taxon>Actinomycetes</taxon>
        <taxon>Mycobacteriales</taxon>
        <taxon>Corynebacteriaceae</taxon>
        <taxon>Corynebacterium</taxon>
    </lineage>
</organism>
<dbReference type="KEGG" id="cjk:jk1091"/>
<keyword evidence="4" id="KW-1185">Reference proteome</keyword>
<keyword evidence="2" id="KW-1133">Transmembrane helix</keyword>
<keyword evidence="2" id="KW-0472">Membrane</keyword>
<dbReference type="STRING" id="306537.jk1091"/>
<gene>
    <name evidence="3" type="ordered locus">jk1091</name>
</gene>
<reference evidence="3 4" key="1">
    <citation type="journal article" date="2005" name="J. Bacteriol.">
        <title>Complete genome sequence and analysis of the multiresistant nosocomial pathogen Corynebacterium jeikeium K411, a lipid-requiring bacterium of the human skin flora.</title>
        <authorList>
            <person name="Tauch A."/>
            <person name="Kaiser O."/>
            <person name="Hain T."/>
            <person name="Goesmann A."/>
            <person name="Weisshaar B."/>
            <person name="Albersmeier A."/>
            <person name="Bekel T."/>
            <person name="Bischoff N."/>
            <person name="Brune I."/>
            <person name="Chakraborty T."/>
            <person name="Kalinowski J."/>
            <person name="Meyer F."/>
            <person name="Rupp O."/>
            <person name="Schneiker S."/>
            <person name="Viehoever P."/>
            <person name="Puehler A."/>
        </authorList>
    </citation>
    <scope>NUCLEOTIDE SEQUENCE [LARGE SCALE GENOMIC DNA]</scope>
    <source>
        <strain evidence="3 4">K411</strain>
    </source>
</reference>
<dbReference type="PATRIC" id="fig|306537.10.peg.1103"/>